<evidence type="ECO:0000313" key="3">
    <source>
        <dbReference type="Proteomes" id="UP000246702"/>
    </source>
</evidence>
<keyword evidence="3" id="KW-1185">Reference proteome</keyword>
<gene>
    <name evidence="2" type="ORF">BO94DRAFT_590994</name>
</gene>
<dbReference type="GeneID" id="37118220"/>
<dbReference type="EMBL" id="MSFK01000049">
    <property type="protein sequence ID" value="PWY67086.1"/>
    <property type="molecule type" value="Genomic_DNA"/>
</dbReference>
<proteinExistence type="predicted"/>
<evidence type="ECO:0000256" key="1">
    <source>
        <dbReference type="SAM" id="SignalP"/>
    </source>
</evidence>
<feature type="chain" id="PRO_5016271796" evidence="1">
    <location>
        <begin position="16"/>
        <end position="107"/>
    </location>
</feature>
<feature type="signal peptide" evidence="1">
    <location>
        <begin position="1"/>
        <end position="15"/>
    </location>
</feature>
<dbReference type="Proteomes" id="UP000246702">
    <property type="component" value="Unassembled WGS sequence"/>
</dbReference>
<keyword evidence="1" id="KW-0732">Signal</keyword>
<name>A0A317UZI0_9EURO</name>
<accession>A0A317UZI0</accession>
<evidence type="ECO:0000313" key="2">
    <source>
        <dbReference type="EMBL" id="PWY67086.1"/>
    </source>
</evidence>
<protein>
    <submittedName>
        <fullName evidence="2">Uncharacterized protein</fullName>
    </submittedName>
</protein>
<dbReference type="AlphaFoldDB" id="A0A317UZI0"/>
<reference evidence="2 3" key="1">
    <citation type="submission" date="2016-12" db="EMBL/GenBank/DDBJ databases">
        <title>The genomes of Aspergillus section Nigri reveals drivers in fungal speciation.</title>
        <authorList>
            <consortium name="DOE Joint Genome Institute"/>
            <person name="Vesth T.C."/>
            <person name="Nybo J."/>
            <person name="Theobald S."/>
            <person name="Brandl J."/>
            <person name="Frisvad J.C."/>
            <person name="Nielsen K.F."/>
            <person name="Lyhne E.K."/>
            <person name="Kogle M.E."/>
            <person name="Kuo A."/>
            <person name="Riley R."/>
            <person name="Clum A."/>
            <person name="Nolan M."/>
            <person name="Lipzen A."/>
            <person name="Salamov A."/>
            <person name="Henrissat B."/>
            <person name="Wiebenga A."/>
            <person name="De Vries R.P."/>
            <person name="Grigoriev I.V."/>
            <person name="Mortensen U.H."/>
            <person name="Andersen M.R."/>
            <person name="Baker S.E."/>
        </authorList>
    </citation>
    <scope>NUCLEOTIDE SEQUENCE [LARGE SCALE GENOMIC DNA]</scope>
    <source>
        <strain evidence="2 3">CBS 115572</strain>
    </source>
</reference>
<organism evidence="2 3">
    <name type="scientific">Aspergillus sclerotioniger CBS 115572</name>
    <dbReference type="NCBI Taxonomy" id="1450535"/>
    <lineage>
        <taxon>Eukaryota</taxon>
        <taxon>Fungi</taxon>
        <taxon>Dikarya</taxon>
        <taxon>Ascomycota</taxon>
        <taxon>Pezizomycotina</taxon>
        <taxon>Eurotiomycetes</taxon>
        <taxon>Eurotiomycetidae</taxon>
        <taxon>Eurotiales</taxon>
        <taxon>Aspergillaceae</taxon>
        <taxon>Aspergillus</taxon>
        <taxon>Aspergillus subgen. Circumdati</taxon>
    </lineage>
</organism>
<sequence>MIVTGVLMALSPGWLLPVIGPISPSIHSIGCQMTGTSSIPLDSIASHRITSHPIASPETSPPIKLFLAKPTLIFPSALGPSQERPTGIVFVVEEERADVRPGHVNRW</sequence>
<dbReference type="RefSeq" id="XP_025461808.1">
    <property type="nucleotide sequence ID" value="XM_025616077.1"/>
</dbReference>
<comment type="caution">
    <text evidence="2">The sequence shown here is derived from an EMBL/GenBank/DDBJ whole genome shotgun (WGS) entry which is preliminary data.</text>
</comment>